<evidence type="ECO:0000256" key="1">
    <source>
        <dbReference type="ARBA" id="ARBA00022898"/>
    </source>
</evidence>
<gene>
    <name evidence="3" type="ORF">TeGR_g13955</name>
</gene>
<reference evidence="3 4" key="1">
    <citation type="journal article" date="2023" name="Commun. Biol.">
        <title>Genome analysis of Parmales, the sister group of diatoms, reveals the evolutionary specialization of diatoms from phago-mixotrophs to photoautotrophs.</title>
        <authorList>
            <person name="Ban H."/>
            <person name="Sato S."/>
            <person name="Yoshikawa S."/>
            <person name="Yamada K."/>
            <person name="Nakamura Y."/>
            <person name="Ichinomiya M."/>
            <person name="Sato N."/>
            <person name="Blanc-Mathieu R."/>
            <person name="Endo H."/>
            <person name="Kuwata A."/>
            <person name="Ogata H."/>
        </authorList>
    </citation>
    <scope>NUCLEOTIDE SEQUENCE [LARGE SCALE GENOMIC DNA]</scope>
</reference>
<dbReference type="EMBL" id="BRYB01001758">
    <property type="protein sequence ID" value="GMI32985.1"/>
    <property type="molecule type" value="Genomic_DNA"/>
</dbReference>
<proteinExistence type="predicted"/>
<dbReference type="InterPro" id="IPR015424">
    <property type="entry name" value="PyrdxlP-dep_Trfase"/>
</dbReference>
<keyword evidence="4" id="KW-1185">Reference proteome</keyword>
<dbReference type="PANTHER" id="PTHR43092:SF2">
    <property type="entry name" value="HERCYNYLCYSTEINE SULFOXIDE LYASE"/>
    <property type="match status" value="1"/>
</dbReference>
<comment type="caution">
    <text evidence="3">The sequence shown here is derived from an EMBL/GenBank/DDBJ whole genome shotgun (WGS) entry which is preliminary data.</text>
</comment>
<evidence type="ECO:0000313" key="4">
    <source>
        <dbReference type="Proteomes" id="UP001165060"/>
    </source>
</evidence>
<dbReference type="Proteomes" id="UP001165060">
    <property type="component" value="Unassembled WGS sequence"/>
</dbReference>
<dbReference type="InterPro" id="IPR000192">
    <property type="entry name" value="Aminotrans_V_dom"/>
</dbReference>
<feature type="domain" description="Aminotransferase class V" evidence="2">
    <location>
        <begin position="14"/>
        <end position="190"/>
    </location>
</feature>
<sequence length="201" mass="22841">MNYHRDLVPALTKKARDTVTKYLSVPKLAERDFSFCCVTPALFSVMESITFDDEHDCIVTTDCIYHSLVDTLEYYKLTKKVRVHVVETPPNATQDTIFEAFQASLDELRKDTGVVVKLAVFDHISSKPSVVFPARRMCEFCRILGIPTLVDAAHVPGTLRERDISVEDLGPTFYAVTFHKWCNALRPTGGLWVNRAEIEER</sequence>
<evidence type="ECO:0000313" key="3">
    <source>
        <dbReference type="EMBL" id="GMI32985.1"/>
    </source>
</evidence>
<dbReference type="Gene3D" id="3.40.640.10">
    <property type="entry name" value="Type I PLP-dependent aspartate aminotransferase-like (Major domain)"/>
    <property type="match status" value="1"/>
</dbReference>
<dbReference type="InterPro" id="IPR015421">
    <property type="entry name" value="PyrdxlP-dep_Trfase_major"/>
</dbReference>
<evidence type="ECO:0000259" key="2">
    <source>
        <dbReference type="Pfam" id="PF00266"/>
    </source>
</evidence>
<dbReference type="SUPFAM" id="SSF53383">
    <property type="entry name" value="PLP-dependent transferases"/>
    <property type="match status" value="1"/>
</dbReference>
<organism evidence="3 4">
    <name type="scientific">Tetraparma gracilis</name>
    <dbReference type="NCBI Taxonomy" id="2962635"/>
    <lineage>
        <taxon>Eukaryota</taxon>
        <taxon>Sar</taxon>
        <taxon>Stramenopiles</taxon>
        <taxon>Ochrophyta</taxon>
        <taxon>Bolidophyceae</taxon>
        <taxon>Parmales</taxon>
        <taxon>Triparmaceae</taxon>
        <taxon>Tetraparma</taxon>
    </lineage>
</organism>
<dbReference type="Pfam" id="PF00266">
    <property type="entry name" value="Aminotran_5"/>
    <property type="match status" value="1"/>
</dbReference>
<protein>
    <recommendedName>
        <fullName evidence="2">Aminotransferase class V domain-containing protein</fullName>
    </recommendedName>
</protein>
<accession>A0ABQ6MUP6</accession>
<name>A0ABQ6MUP6_9STRA</name>
<keyword evidence="1" id="KW-0663">Pyridoxal phosphate</keyword>
<dbReference type="PANTHER" id="PTHR43092">
    <property type="entry name" value="L-CYSTEINE DESULFHYDRASE"/>
    <property type="match status" value="1"/>
</dbReference>